<accession>A0A1G9CHX2</accession>
<dbReference type="EMBL" id="FNGF01000001">
    <property type="protein sequence ID" value="SDK51239.1"/>
    <property type="molecule type" value="Genomic_DNA"/>
</dbReference>
<sequence length="52" mass="6132">MPRYAQVRKLQGVWHRSHKITCLFGVNGISRDHADRATNLDRLKFFYRLGAM</sequence>
<dbReference type="Proteomes" id="UP000198662">
    <property type="component" value="Unassembled WGS sequence"/>
</dbReference>
<proteinExistence type="predicted"/>
<reference evidence="2" key="1">
    <citation type="submission" date="2016-10" db="EMBL/GenBank/DDBJ databases">
        <authorList>
            <person name="Varghese N."/>
            <person name="Submissions S."/>
        </authorList>
    </citation>
    <scope>NUCLEOTIDE SEQUENCE [LARGE SCALE GENOMIC DNA]</scope>
    <source>
        <strain evidence="2">CGMCC 4.3147</strain>
    </source>
</reference>
<gene>
    <name evidence="1" type="ORF">SAMN05216298_0346</name>
</gene>
<evidence type="ECO:0000313" key="1">
    <source>
        <dbReference type="EMBL" id="SDK51239.1"/>
    </source>
</evidence>
<dbReference type="STRING" id="380244.SAMN05216298_0346"/>
<organism evidence="1 2">
    <name type="scientific">Glycomyces sambucus</name>
    <dbReference type="NCBI Taxonomy" id="380244"/>
    <lineage>
        <taxon>Bacteria</taxon>
        <taxon>Bacillati</taxon>
        <taxon>Actinomycetota</taxon>
        <taxon>Actinomycetes</taxon>
        <taxon>Glycomycetales</taxon>
        <taxon>Glycomycetaceae</taxon>
        <taxon>Glycomyces</taxon>
    </lineage>
</organism>
<dbReference type="AlphaFoldDB" id="A0A1G9CHX2"/>
<evidence type="ECO:0000313" key="2">
    <source>
        <dbReference type="Proteomes" id="UP000198662"/>
    </source>
</evidence>
<keyword evidence="2" id="KW-1185">Reference proteome</keyword>
<name>A0A1G9CHX2_9ACTN</name>
<protein>
    <submittedName>
        <fullName evidence="1">Uncharacterized protein</fullName>
    </submittedName>
</protein>